<dbReference type="AlphaFoldDB" id="A0A9D2S0Y7"/>
<reference evidence="18" key="1">
    <citation type="journal article" date="2021" name="PeerJ">
        <title>Extensive microbial diversity within the chicken gut microbiome revealed by metagenomics and culture.</title>
        <authorList>
            <person name="Gilroy R."/>
            <person name="Ravi A."/>
            <person name="Getino M."/>
            <person name="Pursley I."/>
            <person name="Horton D.L."/>
            <person name="Alikhan N.F."/>
            <person name="Baker D."/>
            <person name="Gharbi K."/>
            <person name="Hall N."/>
            <person name="Watson M."/>
            <person name="Adriaenssens E.M."/>
            <person name="Foster-Nyarko E."/>
            <person name="Jarju S."/>
            <person name="Secka A."/>
            <person name="Antonio M."/>
            <person name="Oren A."/>
            <person name="Chaudhuri R.R."/>
            <person name="La Ragione R."/>
            <person name="Hildebrand F."/>
            <person name="Pallen M.J."/>
        </authorList>
    </citation>
    <scope>NUCLEOTIDE SEQUENCE</scope>
    <source>
        <strain evidence="18">ChiBcec8-14828</strain>
    </source>
</reference>
<proteinExistence type="inferred from homology"/>
<comment type="similarity">
    <text evidence="14">Belongs to the MurCDEF family.</text>
</comment>
<evidence type="ECO:0000256" key="11">
    <source>
        <dbReference type="ARBA" id="ARBA00023306"/>
    </source>
</evidence>
<dbReference type="PANTHER" id="PTHR43445:SF3">
    <property type="entry name" value="UDP-N-ACETYLMURAMATE--L-ALANINE LIGASE"/>
    <property type="match status" value="1"/>
</dbReference>
<evidence type="ECO:0000256" key="2">
    <source>
        <dbReference type="ARBA" id="ARBA00004752"/>
    </source>
</evidence>
<dbReference type="Pfam" id="PF01225">
    <property type="entry name" value="Mur_ligase"/>
    <property type="match status" value="1"/>
</dbReference>
<dbReference type="Pfam" id="PF02875">
    <property type="entry name" value="Mur_ligase_C"/>
    <property type="match status" value="1"/>
</dbReference>
<dbReference type="GO" id="GO:0008360">
    <property type="term" value="P:regulation of cell shape"/>
    <property type="evidence" value="ECO:0007669"/>
    <property type="project" value="UniProtKB-KW"/>
</dbReference>
<keyword evidence="12 14" id="KW-0961">Cell wall biogenesis/degradation</keyword>
<comment type="caution">
    <text evidence="18">The sequence shown here is derived from an EMBL/GenBank/DDBJ whole genome shotgun (WGS) entry which is preliminary data.</text>
</comment>
<keyword evidence="5 14" id="KW-0436">Ligase</keyword>
<dbReference type="EMBL" id="DWYA01000058">
    <property type="protein sequence ID" value="HJB40113.1"/>
    <property type="molecule type" value="Genomic_DNA"/>
</dbReference>
<organism evidence="18 19">
    <name type="scientific">Candidatus Ruthenibacterium avium</name>
    <dbReference type="NCBI Taxonomy" id="2838751"/>
    <lineage>
        <taxon>Bacteria</taxon>
        <taxon>Bacillati</taxon>
        <taxon>Bacillota</taxon>
        <taxon>Clostridia</taxon>
        <taxon>Eubacteriales</taxon>
        <taxon>Oscillospiraceae</taxon>
        <taxon>Ruthenibacterium</taxon>
    </lineage>
</organism>
<dbReference type="HAMAP" id="MF_00046">
    <property type="entry name" value="MurC"/>
    <property type="match status" value="1"/>
</dbReference>
<keyword evidence="9 14" id="KW-0133">Cell shape</keyword>
<keyword evidence="8 14" id="KW-0067">ATP-binding</keyword>
<evidence type="ECO:0000256" key="3">
    <source>
        <dbReference type="ARBA" id="ARBA00012211"/>
    </source>
</evidence>
<dbReference type="Gene3D" id="3.40.1190.10">
    <property type="entry name" value="Mur-like, catalytic domain"/>
    <property type="match status" value="1"/>
</dbReference>
<dbReference type="InterPro" id="IPR036615">
    <property type="entry name" value="Mur_ligase_C_dom_sf"/>
</dbReference>
<evidence type="ECO:0000256" key="14">
    <source>
        <dbReference type="HAMAP-Rule" id="MF_00046"/>
    </source>
</evidence>
<evidence type="ECO:0000256" key="12">
    <source>
        <dbReference type="ARBA" id="ARBA00023316"/>
    </source>
</evidence>
<dbReference type="NCBIfam" id="TIGR01082">
    <property type="entry name" value="murC"/>
    <property type="match status" value="1"/>
</dbReference>
<dbReference type="InterPro" id="IPR036565">
    <property type="entry name" value="Mur-like_cat_sf"/>
</dbReference>
<feature type="domain" description="Mur ligase N-terminal catalytic" evidence="15">
    <location>
        <begin position="15"/>
        <end position="111"/>
    </location>
</feature>
<feature type="domain" description="Mur ligase C-terminal" evidence="16">
    <location>
        <begin position="318"/>
        <end position="444"/>
    </location>
</feature>
<evidence type="ECO:0000259" key="17">
    <source>
        <dbReference type="Pfam" id="PF08245"/>
    </source>
</evidence>
<evidence type="ECO:0000256" key="4">
    <source>
        <dbReference type="ARBA" id="ARBA00022490"/>
    </source>
</evidence>
<evidence type="ECO:0000256" key="1">
    <source>
        <dbReference type="ARBA" id="ARBA00004496"/>
    </source>
</evidence>
<dbReference type="SUPFAM" id="SSF53244">
    <property type="entry name" value="MurD-like peptide ligases, peptide-binding domain"/>
    <property type="match status" value="1"/>
</dbReference>
<dbReference type="PANTHER" id="PTHR43445">
    <property type="entry name" value="UDP-N-ACETYLMURAMATE--L-ALANINE LIGASE-RELATED"/>
    <property type="match status" value="1"/>
</dbReference>
<name>A0A9D2S0Y7_9FIRM</name>
<accession>A0A9D2S0Y7</accession>
<dbReference type="SUPFAM" id="SSF51984">
    <property type="entry name" value="MurCD N-terminal domain"/>
    <property type="match status" value="1"/>
</dbReference>
<sequence length="457" mass="50315">MNGFNSNLLNGKTKLHFIGIGGSGMFPLVEILHAVGYTITGSDMGEGDILERERAMGIPVFHGHRAENVRGTELVVYSAAIPPENPELLEAQRLGIPAVERSVLLGYVANTYPHPICIAGTHGKTTTTAMTSQIMISAGTDASAIIGGKLPLIDAYGRYGAGREIVVEACEYHNTFLHLIPYVSVILNIDADHLEFFGSMDNLKQSFRRFALLTEHAIVANLDDANTREVLKSVDRNVITFGIDASAEFQAVHVTEYRPSFFSFDVVERGVQTAHIRLSVPGRHNVYNALAAYVCASMFGCTSEQCKEGLEAFRGAGRRFEILGENKGVTIADDYAHHPTELEATLSSAVKMDYRKVWAVFQPFTYSRTQMLLDDFARVLSMADHVVLTEIMGSREKAEDYDIRTEDLAKKIPGSVWFSTFEEVTAYVMEHAQPGDLVITLGCGDIYKAAKMMLKAE</sequence>
<evidence type="ECO:0000313" key="18">
    <source>
        <dbReference type="EMBL" id="HJB40113.1"/>
    </source>
</evidence>
<keyword evidence="10 14" id="KW-0573">Peptidoglycan synthesis</keyword>
<dbReference type="GO" id="GO:0005524">
    <property type="term" value="F:ATP binding"/>
    <property type="evidence" value="ECO:0007669"/>
    <property type="project" value="UniProtKB-UniRule"/>
</dbReference>
<evidence type="ECO:0000259" key="16">
    <source>
        <dbReference type="Pfam" id="PF02875"/>
    </source>
</evidence>
<dbReference type="InterPro" id="IPR050061">
    <property type="entry name" value="MurCDEF_pg_biosynth"/>
</dbReference>
<dbReference type="GO" id="GO:0008763">
    <property type="term" value="F:UDP-N-acetylmuramate-L-alanine ligase activity"/>
    <property type="evidence" value="ECO:0007669"/>
    <property type="project" value="UniProtKB-UniRule"/>
</dbReference>
<evidence type="ECO:0000256" key="9">
    <source>
        <dbReference type="ARBA" id="ARBA00022960"/>
    </source>
</evidence>
<dbReference type="EC" id="6.3.2.8" evidence="3 14"/>
<evidence type="ECO:0000256" key="13">
    <source>
        <dbReference type="ARBA" id="ARBA00047833"/>
    </source>
</evidence>
<evidence type="ECO:0000259" key="15">
    <source>
        <dbReference type="Pfam" id="PF01225"/>
    </source>
</evidence>
<dbReference type="Gene3D" id="3.40.50.720">
    <property type="entry name" value="NAD(P)-binding Rossmann-like Domain"/>
    <property type="match status" value="1"/>
</dbReference>
<comment type="pathway">
    <text evidence="2 14">Cell wall biogenesis; peptidoglycan biosynthesis.</text>
</comment>
<comment type="function">
    <text evidence="14">Cell wall formation.</text>
</comment>
<dbReference type="GO" id="GO:0071555">
    <property type="term" value="P:cell wall organization"/>
    <property type="evidence" value="ECO:0007669"/>
    <property type="project" value="UniProtKB-KW"/>
</dbReference>
<gene>
    <name evidence="14 18" type="primary">murC</name>
    <name evidence="18" type="ORF">H9943_06920</name>
</gene>
<dbReference type="InterPro" id="IPR005758">
    <property type="entry name" value="UDP-N-AcMur_Ala_ligase_MurC"/>
</dbReference>
<comment type="subcellular location">
    <subcellularLocation>
        <location evidence="1 14">Cytoplasm</location>
    </subcellularLocation>
</comment>
<evidence type="ECO:0000313" key="19">
    <source>
        <dbReference type="Proteomes" id="UP000824209"/>
    </source>
</evidence>
<evidence type="ECO:0000256" key="5">
    <source>
        <dbReference type="ARBA" id="ARBA00022598"/>
    </source>
</evidence>
<evidence type="ECO:0000256" key="10">
    <source>
        <dbReference type="ARBA" id="ARBA00022984"/>
    </source>
</evidence>
<protein>
    <recommendedName>
        <fullName evidence="3 14">UDP-N-acetylmuramate--L-alanine ligase</fullName>
        <ecNumber evidence="3 14">6.3.2.8</ecNumber>
    </recommendedName>
    <alternativeName>
        <fullName evidence="14">UDP-N-acetylmuramoyl-L-alanine synthetase</fullName>
    </alternativeName>
</protein>
<dbReference type="GO" id="GO:0009252">
    <property type="term" value="P:peptidoglycan biosynthetic process"/>
    <property type="evidence" value="ECO:0007669"/>
    <property type="project" value="UniProtKB-UniRule"/>
</dbReference>
<evidence type="ECO:0000256" key="6">
    <source>
        <dbReference type="ARBA" id="ARBA00022618"/>
    </source>
</evidence>
<dbReference type="Pfam" id="PF08245">
    <property type="entry name" value="Mur_ligase_M"/>
    <property type="match status" value="1"/>
</dbReference>
<keyword evidence="7 14" id="KW-0547">Nucleotide-binding</keyword>
<dbReference type="Gene3D" id="3.90.190.20">
    <property type="entry name" value="Mur ligase, C-terminal domain"/>
    <property type="match status" value="1"/>
</dbReference>
<dbReference type="InterPro" id="IPR000713">
    <property type="entry name" value="Mur_ligase_N"/>
</dbReference>
<dbReference type="GO" id="GO:0005737">
    <property type="term" value="C:cytoplasm"/>
    <property type="evidence" value="ECO:0007669"/>
    <property type="project" value="UniProtKB-SubCell"/>
</dbReference>
<feature type="domain" description="Mur ligase central" evidence="17">
    <location>
        <begin position="118"/>
        <end position="295"/>
    </location>
</feature>
<evidence type="ECO:0000256" key="7">
    <source>
        <dbReference type="ARBA" id="ARBA00022741"/>
    </source>
</evidence>
<dbReference type="Proteomes" id="UP000824209">
    <property type="component" value="Unassembled WGS sequence"/>
</dbReference>
<dbReference type="InterPro" id="IPR013221">
    <property type="entry name" value="Mur_ligase_cen"/>
</dbReference>
<keyword evidence="4 14" id="KW-0963">Cytoplasm</keyword>
<dbReference type="GO" id="GO:0051301">
    <property type="term" value="P:cell division"/>
    <property type="evidence" value="ECO:0007669"/>
    <property type="project" value="UniProtKB-KW"/>
</dbReference>
<evidence type="ECO:0000256" key="8">
    <source>
        <dbReference type="ARBA" id="ARBA00022840"/>
    </source>
</evidence>
<keyword evidence="11 14" id="KW-0131">Cell cycle</keyword>
<comment type="catalytic activity">
    <reaction evidence="13 14">
        <text>UDP-N-acetyl-alpha-D-muramate + L-alanine + ATP = UDP-N-acetyl-alpha-D-muramoyl-L-alanine + ADP + phosphate + H(+)</text>
        <dbReference type="Rhea" id="RHEA:23372"/>
        <dbReference type="ChEBI" id="CHEBI:15378"/>
        <dbReference type="ChEBI" id="CHEBI:30616"/>
        <dbReference type="ChEBI" id="CHEBI:43474"/>
        <dbReference type="ChEBI" id="CHEBI:57972"/>
        <dbReference type="ChEBI" id="CHEBI:70757"/>
        <dbReference type="ChEBI" id="CHEBI:83898"/>
        <dbReference type="ChEBI" id="CHEBI:456216"/>
        <dbReference type="EC" id="6.3.2.8"/>
    </reaction>
</comment>
<dbReference type="InterPro" id="IPR004101">
    <property type="entry name" value="Mur_ligase_C"/>
</dbReference>
<feature type="binding site" evidence="14">
    <location>
        <begin position="120"/>
        <end position="126"/>
    </location>
    <ligand>
        <name>ATP</name>
        <dbReference type="ChEBI" id="CHEBI:30616"/>
    </ligand>
</feature>
<dbReference type="SUPFAM" id="SSF53623">
    <property type="entry name" value="MurD-like peptide ligases, catalytic domain"/>
    <property type="match status" value="1"/>
</dbReference>
<keyword evidence="6 14" id="KW-0132">Cell division</keyword>
<reference evidence="18" key="2">
    <citation type="submission" date="2021-04" db="EMBL/GenBank/DDBJ databases">
        <authorList>
            <person name="Gilroy R."/>
        </authorList>
    </citation>
    <scope>NUCLEOTIDE SEQUENCE</scope>
    <source>
        <strain evidence="18">ChiBcec8-14828</strain>
    </source>
</reference>